<reference evidence="2" key="1">
    <citation type="journal article" date="2019" name="Int. J. Syst. Evol. Microbiol.">
        <title>The Global Catalogue of Microorganisms (GCM) 10K type strain sequencing project: providing services to taxonomists for standard genome sequencing and annotation.</title>
        <authorList>
            <consortium name="The Broad Institute Genomics Platform"/>
            <consortium name="The Broad Institute Genome Sequencing Center for Infectious Disease"/>
            <person name="Wu L."/>
            <person name="Ma J."/>
        </authorList>
    </citation>
    <scope>NUCLEOTIDE SEQUENCE [LARGE SCALE GENOMIC DNA]</scope>
    <source>
        <strain evidence="2">KCTC 52239</strain>
    </source>
</reference>
<keyword evidence="2" id="KW-1185">Reference proteome</keyword>
<comment type="caution">
    <text evidence="1">The sequence shown here is derived from an EMBL/GenBank/DDBJ whole genome shotgun (WGS) entry which is preliminary data.</text>
</comment>
<dbReference type="Proteomes" id="UP001595557">
    <property type="component" value="Unassembled WGS sequence"/>
</dbReference>
<gene>
    <name evidence="1" type="ORF">ACFOD7_01970</name>
</gene>
<proteinExistence type="predicted"/>
<protein>
    <recommendedName>
        <fullName evidence="3">Transcriptional regulatory protein, C terminal</fullName>
    </recommendedName>
</protein>
<name>A0ABV7I8E7_9RHOB</name>
<dbReference type="EMBL" id="JBHRTE010000007">
    <property type="protein sequence ID" value="MFC3166813.1"/>
    <property type="molecule type" value="Genomic_DNA"/>
</dbReference>
<accession>A0ABV7I8E7</accession>
<evidence type="ECO:0000313" key="2">
    <source>
        <dbReference type="Proteomes" id="UP001595557"/>
    </source>
</evidence>
<organism evidence="1 2">
    <name type="scientific">Paracoccus fontiphilus</name>
    <dbReference type="NCBI Taxonomy" id="1815556"/>
    <lineage>
        <taxon>Bacteria</taxon>
        <taxon>Pseudomonadati</taxon>
        <taxon>Pseudomonadota</taxon>
        <taxon>Alphaproteobacteria</taxon>
        <taxon>Rhodobacterales</taxon>
        <taxon>Paracoccaceae</taxon>
        <taxon>Paracoccus</taxon>
    </lineage>
</organism>
<dbReference type="RefSeq" id="WP_207471227.1">
    <property type="nucleotide sequence ID" value="NZ_JAFNAW010000064.1"/>
</dbReference>
<evidence type="ECO:0008006" key="3">
    <source>
        <dbReference type="Google" id="ProtNLM"/>
    </source>
</evidence>
<evidence type="ECO:0000313" key="1">
    <source>
        <dbReference type="EMBL" id="MFC3166813.1"/>
    </source>
</evidence>
<sequence length="124" mass="13397">MFDDPIHCPCCSRPVQGSLSADLLALALDLTPAQGAILRAVSAGNGHAVPTDSILRAIYEDEDNPPDHSRQYATFKEKLSLMRTRLAGAGLAIENVGRGEGYRRITIQKTDALASQGDSHRIIR</sequence>